<evidence type="ECO:0000256" key="1">
    <source>
        <dbReference type="ARBA" id="ARBA00022801"/>
    </source>
</evidence>
<dbReference type="RefSeq" id="WP_058314703.1">
    <property type="nucleotide sequence ID" value="NZ_CYTO01000024.1"/>
</dbReference>
<dbReference type="GO" id="GO:0016787">
    <property type="term" value="F:hydrolase activity"/>
    <property type="evidence" value="ECO:0007669"/>
    <property type="project" value="UniProtKB-KW"/>
</dbReference>
<dbReference type="InterPro" id="IPR000868">
    <property type="entry name" value="Isochorismatase-like_dom"/>
</dbReference>
<sequence>MPANALILIDIQVGFNNPIWGERNNPDAENRARDLLTHWRLKRQPIVHIKHVSVEPGSPLAGPGTAFKAEVEPTRGEMIFEKSVNSAFIGTELEGYLRSQNISEVTICGLTTPHCVSTTTRMAANLGFDVTLVADACAAFSSNADTSFDQGPALTAEEIHRTALAHLHREFATVVSSQLLL</sequence>
<dbReference type="SUPFAM" id="SSF52499">
    <property type="entry name" value="Isochorismatase-like hydrolases"/>
    <property type="match status" value="1"/>
</dbReference>
<dbReference type="Pfam" id="PF00857">
    <property type="entry name" value="Isochorismatase"/>
    <property type="match status" value="1"/>
</dbReference>
<dbReference type="InterPro" id="IPR036380">
    <property type="entry name" value="Isochorismatase-like_sf"/>
</dbReference>
<evidence type="ECO:0000313" key="4">
    <source>
        <dbReference type="Proteomes" id="UP000051184"/>
    </source>
</evidence>
<keyword evidence="4" id="KW-1185">Reference proteome</keyword>
<dbReference type="AlphaFoldDB" id="A0A0P1J7K2"/>
<dbReference type="PANTHER" id="PTHR43540:SF1">
    <property type="entry name" value="ISOCHORISMATASE HYDROLASE"/>
    <property type="match status" value="1"/>
</dbReference>
<keyword evidence="1 3" id="KW-0378">Hydrolase</keyword>
<evidence type="ECO:0000313" key="3">
    <source>
        <dbReference type="EMBL" id="CUK25750.1"/>
    </source>
</evidence>
<dbReference type="Gene3D" id="3.40.50.850">
    <property type="entry name" value="Isochorismatase-like"/>
    <property type="match status" value="1"/>
</dbReference>
<accession>A0A0P1J7K2</accession>
<name>A0A0P1J7K2_9RHOB</name>
<dbReference type="EMBL" id="CYUE01000013">
    <property type="protein sequence ID" value="CUK25750.1"/>
    <property type="molecule type" value="Genomic_DNA"/>
</dbReference>
<dbReference type="OrthoDB" id="9794942at2"/>
<organism evidence="3 4">
    <name type="scientific">Cognatishimia activa</name>
    <dbReference type="NCBI Taxonomy" id="1715691"/>
    <lineage>
        <taxon>Bacteria</taxon>
        <taxon>Pseudomonadati</taxon>
        <taxon>Pseudomonadota</taxon>
        <taxon>Alphaproteobacteria</taxon>
        <taxon>Rhodobacterales</taxon>
        <taxon>Paracoccaceae</taxon>
        <taxon>Cognatishimia</taxon>
    </lineage>
</organism>
<dbReference type="Proteomes" id="UP000051184">
    <property type="component" value="Unassembled WGS sequence"/>
</dbReference>
<protein>
    <submittedName>
        <fullName evidence="3">Streptothricin hydrolase</fullName>
        <ecNumber evidence="3">3.5.2.19</ecNumber>
    </submittedName>
</protein>
<proteinExistence type="predicted"/>
<gene>
    <name evidence="3" type="primary">sttH</name>
    <name evidence="3" type="ORF">TA5114_01554</name>
</gene>
<dbReference type="CDD" id="cd01014">
    <property type="entry name" value="nicotinamidase_related"/>
    <property type="match status" value="1"/>
</dbReference>
<evidence type="ECO:0000259" key="2">
    <source>
        <dbReference type="Pfam" id="PF00857"/>
    </source>
</evidence>
<dbReference type="PANTHER" id="PTHR43540">
    <property type="entry name" value="PEROXYUREIDOACRYLATE/UREIDOACRYLATE AMIDOHYDROLASE-RELATED"/>
    <property type="match status" value="1"/>
</dbReference>
<dbReference type="EC" id="3.5.2.19" evidence="3"/>
<dbReference type="STRING" id="1715691.TA5113_02303"/>
<feature type="domain" description="Isochorismatase-like" evidence="2">
    <location>
        <begin position="5"/>
        <end position="177"/>
    </location>
</feature>
<reference evidence="4" key="1">
    <citation type="submission" date="2015-09" db="EMBL/GenBank/DDBJ databases">
        <authorList>
            <person name="Rodrigo-Torres Lidia"/>
            <person name="Arahal R.David."/>
        </authorList>
    </citation>
    <scope>NUCLEOTIDE SEQUENCE [LARGE SCALE GENOMIC DNA]</scope>
    <source>
        <strain evidence="4">CECT 5114</strain>
    </source>
</reference>
<dbReference type="InterPro" id="IPR050272">
    <property type="entry name" value="Isochorismatase-like_hydrls"/>
</dbReference>